<dbReference type="PIRSF" id="PIRSF002703">
    <property type="entry name" value="Thaumatin"/>
    <property type="match status" value="1"/>
</dbReference>
<dbReference type="SMART" id="SM00205">
    <property type="entry name" value="THN"/>
    <property type="match status" value="1"/>
</dbReference>
<keyword evidence="2" id="KW-0732">Signal</keyword>
<sequence>MAFSHLLLLLLFLLGADGITFTLKNNCGATIWPGILTSYEAPSLLNGGLELKPGESKNITAPNNWSGKFWARDGCNFDSKGIGKCAVGDCGGTLHCEGKEGAPPVSLAEFVLGSESDSYDISLVNGYNMEVSVEPLGGDGNCSKISCSVDLSKCPQQMQYKVQGKAVACLSPCLVFNNPMACCTGEFSDPQNCQETSYTDVFKSNCPLAYNYAFDDATKSYTCTGADYVVSFC</sequence>
<dbReference type="Proteomes" id="UP001237642">
    <property type="component" value="Unassembled WGS sequence"/>
</dbReference>
<dbReference type="FunFam" id="2.60.110.10:FF:000004">
    <property type="entry name" value="THAUMATIN-LIKE PROTEIN 1"/>
    <property type="match status" value="1"/>
</dbReference>
<evidence type="ECO:0000256" key="2">
    <source>
        <dbReference type="SAM" id="SignalP"/>
    </source>
</evidence>
<evidence type="ECO:0000313" key="3">
    <source>
        <dbReference type="EMBL" id="KAK1401245.1"/>
    </source>
</evidence>
<feature type="disulfide bond" evidence="1">
    <location>
        <begin position="147"/>
        <end position="206"/>
    </location>
</feature>
<organism evidence="3 4">
    <name type="scientific">Heracleum sosnowskyi</name>
    <dbReference type="NCBI Taxonomy" id="360622"/>
    <lineage>
        <taxon>Eukaryota</taxon>
        <taxon>Viridiplantae</taxon>
        <taxon>Streptophyta</taxon>
        <taxon>Embryophyta</taxon>
        <taxon>Tracheophyta</taxon>
        <taxon>Spermatophyta</taxon>
        <taxon>Magnoliopsida</taxon>
        <taxon>eudicotyledons</taxon>
        <taxon>Gunneridae</taxon>
        <taxon>Pentapetalae</taxon>
        <taxon>asterids</taxon>
        <taxon>campanulids</taxon>
        <taxon>Apiales</taxon>
        <taxon>Apiaceae</taxon>
        <taxon>Apioideae</taxon>
        <taxon>apioid superclade</taxon>
        <taxon>Tordylieae</taxon>
        <taxon>Tordyliinae</taxon>
        <taxon>Heracleum</taxon>
    </lineage>
</organism>
<feature type="disulfide bond" evidence="1">
    <location>
        <begin position="27"/>
        <end position="233"/>
    </location>
</feature>
<accession>A0AAD8JF17</accession>
<keyword evidence="1" id="KW-1015">Disulfide bond</keyword>
<reference evidence="3" key="1">
    <citation type="submission" date="2023-02" db="EMBL/GenBank/DDBJ databases">
        <title>Genome of toxic invasive species Heracleum sosnowskyi carries increased number of genes despite the absence of recent whole-genome duplications.</title>
        <authorList>
            <person name="Schelkunov M."/>
            <person name="Shtratnikova V."/>
            <person name="Makarenko M."/>
            <person name="Klepikova A."/>
            <person name="Omelchenko D."/>
            <person name="Novikova G."/>
            <person name="Obukhova E."/>
            <person name="Bogdanov V."/>
            <person name="Penin A."/>
            <person name="Logacheva M."/>
        </authorList>
    </citation>
    <scope>NUCLEOTIDE SEQUENCE</scope>
    <source>
        <strain evidence="3">Hsosn_3</strain>
        <tissue evidence="3">Leaf</tissue>
    </source>
</reference>
<gene>
    <name evidence="3" type="ORF">POM88_000850</name>
</gene>
<dbReference type="SUPFAM" id="SSF49870">
    <property type="entry name" value="Osmotin, thaumatin-like protein"/>
    <property type="match status" value="1"/>
</dbReference>
<dbReference type="Pfam" id="PF00314">
    <property type="entry name" value="Thaumatin"/>
    <property type="match status" value="1"/>
</dbReference>
<feature type="disulfide bond" evidence="1">
    <location>
        <begin position="142"/>
        <end position="223"/>
    </location>
</feature>
<protein>
    <submittedName>
        <fullName evidence="3">Thaumatin</fullName>
    </submittedName>
</protein>
<dbReference type="PRINTS" id="PR00347">
    <property type="entry name" value="THAUMATIN"/>
</dbReference>
<name>A0AAD8JF17_9APIA</name>
<dbReference type="AlphaFoldDB" id="A0AAD8JF17"/>
<evidence type="ECO:0000256" key="1">
    <source>
        <dbReference type="PIRSR" id="PIRSR002703-1"/>
    </source>
</evidence>
<feature type="disulfide bond" evidence="1">
    <location>
        <begin position="183"/>
        <end position="193"/>
    </location>
</feature>
<dbReference type="CDD" id="cd09218">
    <property type="entry name" value="TLP-PA"/>
    <property type="match status" value="1"/>
</dbReference>
<reference evidence="3" key="2">
    <citation type="submission" date="2023-05" db="EMBL/GenBank/DDBJ databases">
        <authorList>
            <person name="Schelkunov M.I."/>
        </authorList>
    </citation>
    <scope>NUCLEOTIDE SEQUENCE</scope>
    <source>
        <strain evidence="3">Hsosn_3</strain>
        <tissue evidence="3">Leaf</tissue>
    </source>
</reference>
<feature type="disulfide bond" evidence="1">
    <location>
        <begin position="173"/>
        <end position="182"/>
    </location>
</feature>
<feature type="chain" id="PRO_5042028984" evidence="2">
    <location>
        <begin position="19"/>
        <end position="233"/>
    </location>
</feature>
<feature type="disulfide bond" evidence="1">
    <location>
        <begin position="154"/>
        <end position="169"/>
    </location>
</feature>
<dbReference type="EMBL" id="JAUIZM010000001">
    <property type="protein sequence ID" value="KAK1401245.1"/>
    <property type="molecule type" value="Genomic_DNA"/>
</dbReference>
<keyword evidence="4" id="KW-1185">Reference proteome</keyword>
<comment type="caution">
    <text evidence="3">The sequence shown here is derived from an EMBL/GenBank/DDBJ whole genome shotgun (WGS) entry which is preliminary data.</text>
</comment>
<dbReference type="Gene3D" id="2.60.110.10">
    <property type="entry name" value="Thaumatin"/>
    <property type="match status" value="1"/>
</dbReference>
<dbReference type="PANTHER" id="PTHR31048">
    <property type="entry name" value="OS03G0233200 PROTEIN"/>
    <property type="match status" value="1"/>
</dbReference>
<proteinExistence type="predicted"/>
<dbReference type="InterPro" id="IPR001938">
    <property type="entry name" value="Thaumatin"/>
</dbReference>
<feature type="disulfide bond" evidence="1">
    <location>
        <begin position="90"/>
        <end position="96"/>
    </location>
</feature>
<feature type="signal peptide" evidence="2">
    <location>
        <begin position="1"/>
        <end position="18"/>
    </location>
</feature>
<feature type="disulfide bond" evidence="1">
    <location>
        <begin position="75"/>
        <end position="85"/>
    </location>
</feature>
<evidence type="ECO:0000313" key="4">
    <source>
        <dbReference type="Proteomes" id="UP001237642"/>
    </source>
</evidence>
<dbReference type="InterPro" id="IPR037176">
    <property type="entry name" value="Osmotin/thaumatin-like_sf"/>
</dbReference>
<dbReference type="PROSITE" id="PS51367">
    <property type="entry name" value="THAUMATIN_2"/>
    <property type="match status" value="1"/>
</dbReference>